<evidence type="ECO:0000313" key="1">
    <source>
        <dbReference type="EMBL" id="MBB1127356.1"/>
    </source>
</evidence>
<dbReference type="AlphaFoldDB" id="A0A839HKJ8"/>
<sequence length="71" mass="7731">MRLAYDPHTDSLYIHLCERTAVDSDEVTDGVVLDFDADGNLVGIDVQHASQKADLSCLMVNHSPFGQLKAA</sequence>
<dbReference type="PANTHER" id="PTHR37029">
    <property type="entry name" value="SSR1768 PROTEIN"/>
    <property type="match status" value="1"/>
</dbReference>
<name>A0A839HKJ8_9GAMM</name>
<accession>A0A839HKJ8</accession>
<reference evidence="1 2" key="1">
    <citation type="journal article" date="2020" name="Arch. Microbiol.">
        <title>The genome sequence of the giant phototrophic gammaproteobacterium Thiospirillum jenense gives insight into its physiological properties and phylogenetic relationships.</title>
        <authorList>
            <person name="Imhoff J.F."/>
            <person name="Meyer T.E."/>
            <person name="Kyndt J.A."/>
        </authorList>
    </citation>
    <scope>NUCLEOTIDE SEQUENCE [LARGE SCALE GENOMIC DNA]</scope>
    <source>
        <strain evidence="1 2">DSM 216</strain>
    </source>
</reference>
<dbReference type="InterPro" id="IPR019270">
    <property type="entry name" value="DUF2283"/>
</dbReference>
<protein>
    <submittedName>
        <fullName evidence="1">DUF2283 domain-containing protein</fullName>
    </submittedName>
</protein>
<dbReference type="Pfam" id="PF10049">
    <property type="entry name" value="DUF2283"/>
    <property type="match status" value="1"/>
</dbReference>
<gene>
    <name evidence="1" type="ORF">HUK38_14180</name>
</gene>
<dbReference type="Proteomes" id="UP000548632">
    <property type="component" value="Unassembled WGS sequence"/>
</dbReference>
<dbReference type="RefSeq" id="WP_182584978.1">
    <property type="nucleotide sequence ID" value="NZ_JABVCQ010000054.1"/>
</dbReference>
<dbReference type="PANTHER" id="PTHR37029:SF1">
    <property type="entry name" value="SSR1768 PROTEIN"/>
    <property type="match status" value="1"/>
</dbReference>
<proteinExistence type="predicted"/>
<evidence type="ECO:0000313" key="2">
    <source>
        <dbReference type="Proteomes" id="UP000548632"/>
    </source>
</evidence>
<dbReference type="EMBL" id="JABVCQ010000054">
    <property type="protein sequence ID" value="MBB1127356.1"/>
    <property type="molecule type" value="Genomic_DNA"/>
</dbReference>
<organism evidence="1 2">
    <name type="scientific">Thiospirillum jenense</name>
    <dbReference type="NCBI Taxonomy" id="1653858"/>
    <lineage>
        <taxon>Bacteria</taxon>
        <taxon>Pseudomonadati</taxon>
        <taxon>Pseudomonadota</taxon>
        <taxon>Gammaproteobacteria</taxon>
        <taxon>Chromatiales</taxon>
        <taxon>Chromatiaceae</taxon>
        <taxon>Thiospirillum</taxon>
    </lineage>
</organism>
<comment type="caution">
    <text evidence="1">The sequence shown here is derived from an EMBL/GenBank/DDBJ whole genome shotgun (WGS) entry which is preliminary data.</text>
</comment>
<keyword evidence="2" id="KW-1185">Reference proteome</keyword>